<dbReference type="GO" id="GO:0016740">
    <property type="term" value="F:transferase activity"/>
    <property type="evidence" value="ECO:0007669"/>
    <property type="project" value="UniProtKB-KW"/>
</dbReference>
<sequence length="185" mass="20183">MVDLATALLKVAPEVRVFLLGDGMEKSLIRDKAAAAGVLDVNLFMEDRVPKKDMPGVLAASDIVCSLFVDMKEMQANSANKFFDTLAAGKPILLNYGGWQAEIVERAGCGLVTWKRDFEEAARMIAQRLDDKDWLDETGRAAKRIGNELFDRDVLAKQLSEVLLAAADRCGSRASGIASGDYSRV</sequence>
<dbReference type="EMBL" id="AMXD01000060">
    <property type="protein sequence ID" value="ENO85220.1"/>
    <property type="molecule type" value="Genomic_DNA"/>
</dbReference>
<dbReference type="Proteomes" id="UP000013042">
    <property type="component" value="Unassembled WGS sequence"/>
</dbReference>
<comment type="caution">
    <text evidence="1">The sequence shown here is derived from an EMBL/GenBank/DDBJ whole genome shotgun (WGS) entry which is preliminary data.</text>
</comment>
<dbReference type="Gene3D" id="3.40.50.2000">
    <property type="entry name" value="Glycogen Phosphorylase B"/>
    <property type="match status" value="1"/>
</dbReference>
<gene>
    <name evidence="1" type="ORF">C665_10906</name>
</gene>
<keyword evidence="1" id="KW-0808">Transferase</keyword>
<dbReference type="AlphaFoldDB" id="N6Y113"/>
<reference evidence="1 2" key="1">
    <citation type="submission" date="2012-09" db="EMBL/GenBank/DDBJ databases">
        <title>Draft Genome Sequences of 6 Strains from Genus Thauera.</title>
        <authorList>
            <person name="Liu B."/>
            <person name="Shapleigh J.P."/>
            <person name="Frostegard A.H."/>
        </authorList>
    </citation>
    <scope>NUCLEOTIDE SEQUENCE [LARGE SCALE GENOMIC DNA]</scope>
    <source>
        <strain evidence="1 2">S2</strain>
    </source>
</reference>
<accession>N6Y113</accession>
<evidence type="ECO:0000313" key="2">
    <source>
        <dbReference type="Proteomes" id="UP000013042"/>
    </source>
</evidence>
<protein>
    <submittedName>
        <fullName evidence="1">Glycosyltransferase</fullName>
    </submittedName>
</protein>
<proteinExistence type="predicted"/>
<organism evidence="1 2">
    <name type="scientific">Thauera aminoaromatica S2</name>
    <dbReference type="NCBI Taxonomy" id="1234381"/>
    <lineage>
        <taxon>Bacteria</taxon>
        <taxon>Pseudomonadati</taxon>
        <taxon>Pseudomonadota</taxon>
        <taxon>Betaproteobacteria</taxon>
        <taxon>Rhodocyclales</taxon>
        <taxon>Zoogloeaceae</taxon>
        <taxon>Thauera</taxon>
    </lineage>
</organism>
<name>N6Y113_THASP</name>
<dbReference type="SUPFAM" id="SSF53756">
    <property type="entry name" value="UDP-Glycosyltransferase/glycogen phosphorylase"/>
    <property type="match status" value="1"/>
</dbReference>
<evidence type="ECO:0000313" key="1">
    <source>
        <dbReference type="EMBL" id="ENO85220.1"/>
    </source>
</evidence>